<keyword evidence="2" id="KW-1185">Reference proteome</keyword>
<sequence length="39" mass="4279">MELIFAFGAAAALVLAGLSFLPQPQPRAVRVRAENKRRL</sequence>
<name>A0A3N4ULV7_9RHOB</name>
<proteinExistence type="predicted"/>
<accession>A0A3N4ULV7</accession>
<evidence type="ECO:0000313" key="2">
    <source>
        <dbReference type="Proteomes" id="UP000269689"/>
    </source>
</evidence>
<organism evidence="1 2">
    <name type="scientific">Pacificibacter maritimus</name>
    <dbReference type="NCBI Taxonomy" id="762213"/>
    <lineage>
        <taxon>Bacteria</taxon>
        <taxon>Pseudomonadati</taxon>
        <taxon>Pseudomonadota</taxon>
        <taxon>Alphaproteobacteria</taxon>
        <taxon>Rhodobacterales</taxon>
        <taxon>Roseobacteraceae</taxon>
        <taxon>Pacificibacter</taxon>
    </lineage>
</organism>
<dbReference type="Proteomes" id="UP000269689">
    <property type="component" value="Unassembled WGS sequence"/>
</dbReference>
<reference evidence="1 2" key="1">
    <citation type="submission" date="2018-11" db="EMBL/GenBank/DDBJ databases">
        <title>Genomic Encyclopedia of Type Strains, Phase IV (KMG-IV): sequencing the most valuable type-strain genomes for metagenomic binning, comparative biology and taxonomic classification.</title>
        <authorList>
            <person name="Goeker M."/>
        </authorList>
    </citation>
    <scope>NUCLEOTIDE SEQUENCE [LARGE SCALE GENOMIC DNA]</scope>
    <source>
        <strain evidence="1 2">DSM 104731</strain>
    </source>
</reference>
<dbReference type="AlphaFoldDB" id="A0A3N4ULV7"/>
<comment type="caution">
    <text evidence="1">The sequence shown here is derived from an EMBL/GenBank/DDBJ whole genome shotgun (WGS) entry which is preliminary data.</text>
</comment>
<protein>
    <submittedName>
        <fullName evidence="1">Uncharacterized protein</fullName>
    </submittedName>
</protein>
<evidence type="ECO:0000313" key="1">
    <source>
        <dbReference type="EMBL" id="RPE71552.1"/>
    </source>
</evidence>
<gene>
    <name evidence="1" type="ORF">EDD53_0673</name>
</gene>
<dbReference type="EMBL" id="RKQK01000001">
    <property type="protein sequence ID" value="RPE71552.1"/>
    <property type="molecule type" value="Genomic_DNA"/>
</dbReference>